<dbReference type="AlphaFoldDB" id="A0A420Y2H3"/>
<proteinExistence type="inferred from homology"/>
<dbReference type="EMBL" id="QVQW01000062">
    <property type="protein sequence ID" value="RKU42083.1"/>
    <property type="molecule type" value="Genomic_DNA"/>
</dbReference>
<keyword evidence="5" id="KW-0819">tRNA processing</keyword>
<evidence type="ECO:0000256" key="6">
    <source>
        <dbReference type="RuleBase" id="RU003785"/>
    </source>
</evidence>
<evidence type="ECO:0000256" key="2">
    <source>
        <dbReference type="ARBA" id="ARBA00022679"/>
    </source>
</evidence>
<comment type="caution">
    <text evidence="8">The sequence shown here is derived from an EMBL/GenBank/DDBJ whole genome shotgun (WGS) entry which is preliminary data.</text>
</comment>
<keyword evidence="4 6" id="KW-0067">ATP-binding</keyword>
<dbReference type="GO" id="GO:0005739">
    <property type="term" value="C:mitochondrion"/>
    <property type="evidence" value="ECO:0007669"/>
    <property type="project" value="TreeGrafter"/>
</dbReference>
<evidence type="ECO:0000256" key="7">
    <source>
        <dbReference type="SAM" id="MobiDB-lite"/>
    </source>
</evidence>
<sequence>MRLPTRYNFTSLKQLSQRRWASNLSMATKTSPALPLVVIFGSTGTGKSDLAVELATRFNGEIINSDAMQMYKGLPIITNKISQQEQRGIPHHLLDNIGLEEETWVVGRFKREASRIIREIRSRGKLPIVVGGTHYYINGLLFDNGVLDDSSVKKDDDGVESDGVGKPDEDGRSRFPILNASTEEIFKKLREVDPVMADRWHPNDRRKISRSLEIYLTTGRRASDIYDEQKRQKEILESSSSSPASSPQQEIGQPLLFWVYSSPGPLNDRLNSRIDKMLNHGLMTEVNQMHTYLQSRLSSGVTIDQSKGIWQSIGFKEFEPYLSASSAADQATDTTELETLKTAGLERMKISTRQYAKYQVRWITHKTLPAVKSAGLLPNLFLLDSTDVGHYQDNVVEKGVDITRRFLAGETLPEPMSVSQTAAEVLSEKMEDSAKPKKLCQRTCELCKTTTVTEEAWEKHVKGRGHRRALRNKARRALVEGRRELGVMVVGGDGEGEGNAESEDDSFTWGIGGLDLDERI</sequence>
<dbReference type="GO" id="GO:0052381">
    <property type="term" value="F:tRNA dimethylallyltransferase activity"/>
    <property type="evidence" value="ECO:0007669"/>
    <property type="project" value="UniProtKB-EC"/>
</dbReference>
<feature type="region of interest" description="Disordered" evidence="7">
    <location>
        <begin position="489"/>
        <end position="508"/>
    </location>
</feature>
<dbReference type="Gene3D" id="1.10.20.140">
    <property type="match status" value="1"/>
</dbReference>
<dbReference type="HAMAP" id="MF_00185">
    <property type="entry name" value="IPP_trans"/>
    <property type="match status" value="1"/>
</dbReference>
<dbReference type="STRING" id="177199.A0A420Y2H3"/>
<keyword evidence="9" id="KW-1185">Reference proteome</keyword>
<evidence type="ECO:0000256" key="1">
    <source>
        <dbReference type="ARBA" id="ARBA00005842"/>
    </source>
</evidence>
<reference evidence="8 9" key="1">
    <citation type="submission" date="2018-08" db="EMBL/GenBank/DDBJ databases">
        <title>Draft genome of the lignicolous fungus Coniochaeta pulveracea.</title>
        <authorList>
            <person name="Borstlap C.J."/>
            <person name="De Witt R.N."/>
            <person name="Botha A."/>
            <person name="Volschenk H."/>
        </authorList>
    </citation>
    <scope>NUCLEOTIDE SEQUENCE [LARGE SCALE GENOMIC DNA]</scope>
    <source>
        <strain evidence="8 9">CAB683</strain>
    </source>
</reference>
<dbReference type="SUPFAM" id="SSF52540">
    <property type="entry name" value="P-loop containing nucleoside triphosphate hydrolases"/>
    <property type="match status" value="1"/>
</dbReference>
<name>A0A420Y2H3_9PEZI</name>
<dbReference type="GO" id="GO:0005524">
    <property type="term" value="F:ATP binding"/>
    <property type="evidence" value="ECO:0007669"/>
    <property type="project" value="UniProtKB-KW"/>
</dbReference>
<feature type="region of interest" description="Disordered" evidence="7">
    <location>
        <begin position="152"/>
        <end position="173"/>
    </location>
</feature>
<dbReference type="Proteomes" id="UP000275385">
    <property type="component" value="Unassembled WGS sequence"/>
</dbReference>
<comment type="similarity">
    <text evidence="1 6">Belongs to the IPP transferase family.</text>
</comment>
<dbReference type="InterPro" id="IPR027417">
    <property type="entry name" value="P-loop_NTPase"/>
</dbReference>
<keyword evidence="2 6" id="KW-0808">Transferase</keyword>
<dbReference type="PANTHER" id="PTHR11088">
    <property type="entry name" value="TRNA DIMETHYLALLYLTRANSFERASE"/>
    <property type="match status" value="1"/>
</dbReference>
<dbReference type="NCBIfam" id="TIGR00174">
    <property type="entry name" value="miaA"/>
    <property type="match status" value="1"/>
</dbReference>
<dbReference type="Pfam" id="PF01715">
    <property type="entry name" value="IPPT"/>
    <property type="match status" value="1"/>
</dbReference>
<evidence type="ECO:0000256" key="5">
    <source>
        <dbReference type="RuleBase" id="RU003783"/>
    </source>
</evidence>
<dbReference type="InterPro" id="IPR030666">
    <property type="entry name" value="IPP_transferase_euk"/>
</dbReference>
<gene>
    <name evidence="8" type="ORF">DL546_005096</name>
</gene>
<dbReference type="Gene3D" id="3.40.50.300">
    <property type="entry name" value="P-loop containing nucleotide triphosphate hydrolases"/>
    <property type="match status" value="1"/>
</dbReference>
<dbReference type="EC" id="2.5.1.75" evidence="5"/>
<dbReference type="InterPro" id="IPR036236">
    <property type="entry name" value="Znf_C2H2_sf"/>
</dbReference>
<dbReference type="PANTHER" id="PTHR11088:SF89">
    <property type="entry name" value="TRNA DIMETHYLALLYLTRANSFERASE"/>
    <property type="match status" value="1"/>
</dbReference>
<organism evidence="8 9">
    <name type="scientific">Coniochaeta pulveracea</name>
    <dbReference type="NCBI Taxonomy" id="177199"/>
    <lineage>
        <taxon>Eukaryota</taxon>
        <taxon>Fungi</taxon>
        <taxon>Dikarya</taxon>
        <taxon>Ascomycota</taxon>
        <taxon>Pezizomycotina</taxon>
        <taxon>Sordariomycetes</taxon>
        <taxon>Sordariomycetidae</taxon>
        <taxon>Coniochaetales</taxon>
        <taxon>Coniochaetaceae</taxon>
        <taxon>Coniochaeta</taxon>
    </lineage>
</organism>
<protein>
    <recommendedName>
        <fullName evidence="5">tRNA dimethylallyltransferase</fullName>
        <ecNumber evidence="5">2.5.1.75</ecNumber>
    </recommendedName>
</protein>
<dbReference type="Gene3D" id="3.30.160.60">
    <property type="entry name" value="Classic Zinc Finger"/>
    <property type="match status" value="1"/>
</dbReference>
<dbReference type="GO" id="GO:0006400">
    <property type="term" value="P:tRNA modification"/>
    <property type="evidence" value="ECO:0007669"/>
    <property type="project" value="TreeGrafter"/>
</dbReference>
<evidence type="ECO:0000313" key="8">
    <source>
        <dbReference type="EMBL" id="RKU42083.1"/>
    </source>
</evidence>
<dbReference type="OrthoDB" id="775260at2759"/>
<feature type="compositionally biased region" description="Acidic residues" evidence="7">
    <location>
        <begin position="494"/>
        <end position="506"/>
    </location>
</feature>
<evidence type="ECO:0000313" key="9">
    <source>
        <dbReference type="Proteomes" id="UP000275385"/>
    </source>
</evidence>
<dbReference type="InterPro" id="IPR018022">
    <property type="entry name" value="IPT"/>
</dbReference>
<dbReference type="SUPFAM" id="SSF57667">
    <property type="entry name" value="beta-beta-alpha zinc fingers"/>
    <property type="match status" value="1"/>
</dbReference>
<dbReference type="InterPro" id="IPR039657">
    <property type="entry name" value="Dimethylallyltransferase"/>
</dbReference>
<keyword evidence="3 6" id="KW-0547">Nucleotide-binding</keyword>
<accession>A0A420Y2H3</accession>
<dbReference type="PIRSF" id="PIRSF039110">
    <property type="entry name" value="IPP_transferase"/>
    <property type="match status" value="1"/>
</dbReference>
<evidence type="ECO:0000256" key="3">
    <source>
        <dbReference type="ARBA" id="ARBA00022741"/>
    </source>
</evidence>
<feature type="compositionally biased region" description="Basic and acidic residues" evidence="7">
    <location>
        <begin position="163"/>
        <end position="173"/>
    </location>
</feature>
<comment type="catalytic activity">
    <reaction evidence="5">
        <text>adenosine(37) in tRNA + dimethylallyl diphosphate = N(6)-dimethylallyladenosine(37) in tRNA + diphosphate</text>
        <dbReference type="Rhea" id="RHEA:26482"/>
        <dbReference type="Rhea" id="RHEA-COMP:10162"/>
        <dbReference type="Rhea" id="RHEA-COMP:10375"/>
        <dbReference type="ChEBI" id="CHEBI:33019"/>
        <dbReference type="ChEBI" id="CHEBI:57623"/>
        <dbReference type="ChEBI" id="CHEBI:74411"/>
        <dbReference type="ChEBI" id="CHEBI:74415"/>
        <dbReference type="EC" id="2.5.1.75"/>
    </reaction>
</comment>
<evidence type="ECO:0000256" key="4">
    <source>
        <dbReference type="ARBA" id="ARBA00022840"/>
    </source>
</evidence>